<keyword evidence="2" id="KW-1185">Reference proteome</keyword>
<dbReference type="AlphaFoldDB" id="A0A5K7S6E5"/>
<proteinExistence type="predicted"/>
<organism evidence="1 2">
    <name type="scientific">Aquipluma nitroreducens</name>
    <dbReference type="NCBI Taxonomy" id="2010828"/>
    <lineage>
        <taxon>Bacteria</taxon>
        <taxon>Pseudomonadati</taxon>
        <taxon>Bacteroidota</taxon>
        <taxon>Bacteroidia</taxon>
        <taxon>Marinilabiliales</taxon>
        <taxon>Prolixibacteraceae</taxon>
        <taxon>Aquipluma</taxon>
    </lineage>
</organism>
<sequence>MNTFIPNSLINTKISFMKSLVKKVKKGQIKQAQCCAKQSQIIAGCHD</sequence>
<name>A0A5K7S6E5_9BACT</name>
<dbReference type="KEGG" id="anf:AQPE_1245"/>
<evidence type="ECO:0000313" key="2">
    <source>
        <dbReference type="Proteomes" id="UP001193389"/>
    </source>
</evidence>
<dbReference type="EMBL" id="AP018694">
    <property type="protein sequence ID" value="BBE17096.1"/>
    <property type="molecule type" value="Genomic_DNA"/>
</dbReference>
<dbReference type="Proteomes" id="UP001193389">
    <property type="component" value="Chromosome"/>
</dbReference>
<gene>
    <name evidence="1" type="ORF">AQPE_1245</name>
</gene>
<protein>
    <submittedName>
        <fullName evidence="1">Uncharacterized protein</fullName>
    </submittedName>
</protein>
<reference evidence="1" key="1">
    <citation type="journal article" date="2020" name="Int. J. Syst. Evol. Microbiol.">
        <title>Aquipluma nitroreducens gen. nov. sp. nov., a novel facultatively anaerobic bacterium isolated from a freshwater lake.</title>
        <authorList>
            <person name="Watanabe M."/>
            <person name="Kojima H."/>
            <person name="Fukui M."/>
        </authorList>
    </citation>
    <scope>NUCLEOTIDE SEQUENCE</scope>
    <source>
        <strain evidence="1">MeG22</strain>
    </source>
</reference>
<accession>A0A5K7S6E5</accession>
<evidence type="ECO:0000313" key="1">
    <source>
        <dbReference type="EMBL" id="BBE17096.1"/>
    </source>
</evidence>